<protein>
    <submittedName>
        <fullName evidence="8">Multidrug transporter</fullName>
    </submittedName>
</protein>
<feature type="transmembrane region" description="Helical" evidence="6">
    <location>
        <begin position="105"/>
        <end position="123"/>
    </location>
</feature>
<dbReference type="PROSITE" id="PS50850">
    <property type="entry name" value="MFS"/>
    <property type="match status" value="1"/>
</dbReference>
<keyword evidence="5 6" id="KW-0472">Membrane</keyword>
<dbReference type="PANTHER" id="PTHR23506:SF23">
    <property type="entry name" value="GH10249P"/>
    <property type="match status" value="1"/>
</dbReference>
<proteinExistence type="predicted"/>
<evidence type="ECO:0000313" key="9">
    <source>
        <dbReference type="Proteomes" id="UP000078454"/>
    </source>
</evidence>
<evidence type="ECO:0000256" key="4">
    <source>
        <dbReference type="ARBA" id="ARBA00022989"/>
    </source>
</evidence>
<dbReference type="STRING" id="1850517.A8708_04770"/>
<gene>
    <name evidence="8" type="ORF">A8708_04770</name>
</gene>
<evidence type="ECO:0000256" key="3">
    <source>
        <dbReference type="ARBA" id="ARBA00022692"/>
    </source>
</evidence>
<evidence type="ECO:0000259" key="7">
    <source>
        <dbReference type="PROSITE" id="PS50850"/>
    </source>
</evidence>
<dbReference type="GO" id="GO:0005886">
    <property type="term" value="C:plasma membrane"/>
    <property type="evidence" value="ECO:0007669"/>
    <property type="project" value="UniProtKB-SubCell"/>
</dbReference>
<feature type="transmembrane region" description="Helical" evidence="6">
    <location>
        <begin position="286"/>
        <end position="304"/>
    </location>
</feature>
<dbReference type="PANTHER" id="PTHR23506">
    <property type="entry name" value="GH10249P"/>
    <property type="match status" value="1"/>
</dbReference>
<dbReference type="SUPFAM" id="SSF103473">
    <property type="entry name" value="MFS general substrate transporter"/>
    <property type="match status" value="1"/>
</dbReference>
<dbReference type="InterPro" id="IPR036259">
    <property type="entry name" value="MFS_trans_sf"/>
</dbReference>
<sequence length="407" mass="43061">MSLLLKNNGALSLLMLNIFLAMSAYGLVVPVMPTLMKELGLTGAAVGSLTAAFAVTQLLFSPWAGRLCDTVGRKKAIVAGLALLAVSEAIFGIASSLSLLFGSRLLGGVGLALIFPGIMAFTADVTTEDERAKGMGFVSAAMSTGFIIGPGLGGFLAEYGMRVPFYTAAVVISLSAILTWLVLPESLKIARSGSIEPSSSATTSHSLVSQLMLSRKAPYFFALLVLLILGFGLSNFETVFGLYLDVRHQFGPRDIALIMTIGAIVGVIIQIGLLDMLVKKFGEIRVMYIGLAFAGASLLLIVWVHSYWSVLFFTILIFAACDLLRPAASTFLSKMAGDDQGYVAGLNSTFTSIGTIAGSMAAGVLYDWSLSLPYIVAGITFLGCFAGMVMRQIRNRKPTLGLNDKKG</sequence>
<dbReference type="GO" id="GO:0022857">
    <property type="term" value="F:transmembrane transporter activity"/>
    <property type="evidence" value="ECO:0007669"/>
    <property type="project" value="InterPro"/>
</dbReference>
<dbReference type="InterPro" id="IPR020846">
    <property type="entry name" value="MFS_dom"/>
</dbReference>
<feature type="transmembrane region" description="Helical" evidence="6">
    <location>
        <begin position="372"/>
        <end position="390"/>
    </location>
</feature>
<dbReference type="Pfam" id="PF07690">
    <property type="entry name" value="MFS_1"/>
    <property type="match status" value="1"/>
</dbReference>
<feature type="transmembrane region" description="Helical" evidence="6">
    <location>
        <begin position="135"/>
        <end position="157"/>
    </location>
</feature>
<organism evidence="8 9">
    <name type="scientific">Paenibacillus oryzisoli</name>
    <dbReference type="NCBI Taxonomy" id="1850517"/>
    <lineage>
        <taxon>Bacteria</taxon>
        <taxon>Bacillati</taxon>
        <taxon>Bacillota</taxon>
        <taxon>Bacilli</taxon>
        <taxon>Bacillales</taxon>
        <taxon>Paenibacillaceae</taxon>
        <taxon>Paenibacillus</taxon>
    </lineage>
</organism>
<feature type="transmembrane region" description="Helical" evidence="6">
    <location>
        <begin position="255"/>
        <end position="274"/>
    </location>
</feature>
<feature type="transmembrane region" description="Helical" evidence="6">
    <location>
        <begin position="219"/>
        <end position="243"/>
    </location>
</feature>
<evidence type="ECO:0000313" key="8">
    <source>
        <dbReference type="EMBL" id="OAS14816.1"/>
    </source>
</evidence>
<feature type="transmembrane region" description="Helical" evidence="6">
    <location>
        <begin position="12"/>
        <end position="32"/>
    </location>
</feature>
<feature type="domain" description="Major facilitator superfamily (MFS) profile" evidence="7">
    <location>
        <begin position="10"/>
        <end position="395"/>
    </location>
</feature>
<feature type="transmembrane region" description="Helical" evidence="6">
    <location>
        <begin position="344"/>
        <end position="366"/>
    </location>
</feature>
<feature type="transmembrane region" description="Helical" evidence="6">
    <location>
        <begin position="163"/>
        <end position="183"/>
    </location>
</feature>
<accession>A0A198A1C3</accession>
<dbReference type="Proteomes" id="UP000078454">
    <property type="component" value="Unassembled WGS sequence"/>
</dbReference>
<evidence type="ECO:0000256" key="1">
    <source>
        <dbReference type="ARBA" id="ARBA00004651"/>
    </source>
</evidence>
<dbReference type="OrthoDB" id="9793283at2"/>
<keyword evidence="9" id="KW-1185">Reference proteome</keyword>
<dbReference type="PRINTS" id="PR01035">
    <property type="entry name" value="TCRTETA"/>
</dbReference>
<keyword evidence="2" id="KW-0813">Transport</keyword>
<dbReference type="EMBL" id="LYPB01000087">
    <property type="protein sequence ID" value="OAS14816.1"/>
    <property type="molecule type" value="Genomic_DNA"/>
</dbReference>
<dbReference type="InterPro" id="IPR050930">
    <property type="entry name" value="MFS_Vesicular_Transporter"/>
</dbReference>
<dbReference type="CDD" id="cd17325">
    <property type="entry name" value="MFS_MdtG_SLC18_like"/>
    <property type="match status" value="1"/>
</dbReference>
<dbReference type="RefSeq" id="WP_068668903.1">
    <property type="nucleotide sequence ID" value="NZ_LYPB01000087.1"/>
</dbReference>
<evidence type="ECO:0000256" key="2">
    <source>
        <dbReference type="ARBA" id="ARBA00022448"/>
    </source>
</evidence>
<comment type="subcellular location">
    <subcellularLocation>
        <location evidence="1">Cell membrane</location>
        <topology evidence="1">Multi-pass membrane protein</topology>
    </subcellularLocation>
</comment>
<dbReference type="AlphaFoldDB" id="A0A198A1C3"/>
<keyword evidence="4 6" id="KW-1133">Transmembrane helix</keyword>
<evidence type="ECO:0000256" key="6">
    <source>
        <dbReference type="SAM" id="Phobius"/>
    </source>
</evidence>
<feature type="transmembrane region" description="Helical" evidence="6">
    <location>
        <begin position="44"/>
        <end position="64"/>
    </location>
</feature>
<keyword evidence="3 6" id="KW-0812">Transmembrane</keyword>
<comment type="caution">
    <text evidence="8">The sequence shown here is derived from an EMBL/GenBank/DDBJ whole genome shotgun (WGS) entry which is preliminary data.</text>
</comment>
<dbReference type="InterPro" id="IPR001958">
    <property type="entry name" value="Tet-R_TetA/multi-R_MdtG-like"/>
</dbReference>
<reference evidence="8 9" key="1">
    <citation type="submission" date="2016-05" db="EMBL/GenBank/DDBJ databases">
        <title>Paenibacillus sp. 1ZS3-15 nov., isolated from the rhizosphere soil.</title>
        <authorList>
            <person name="Zhang X.X."/>
            <person name="Zhang J."/>
        </authorList>
    </citation>
    <scope>NUCLEOTIDE SEQUENCE [LARGE SCALE GENOMIC DNA]</scope>
    <source>
        <strain evidence="8 9">1ZS3-15</strain>
    </source>
</reference>
<name>A0A198A1C3_9BACL</name>
<evidence type="ECO:0000256" key="5">
    <source>
        <dbReference type="ARBA" id="ARBA00023136"/>
    </source>
</evidence>
<feature type="transmembrane region" description="Helical" evidence="6">
    <location>
        <begin position="76"/>
        <end position="99"/>
    </location>
</feature>
<dbReference type="InterPro" id="IPR011701">
    <property type="entry name" value="MFS"/>
</dbReference>
<dbReference type="Gene3D" id="1.20.1250.20">
    <property type="entry name" value="MFS general substrate transporter like domains"/>
    <property type="match status" value="1"/>
</dbReference>
<feature type="transmembrane region" description="Helical" evidence="6">
    <location>
        <begin position="310"/>
        <end position="332"/>
    </location>
</feature>